<organism evidence="2 3">
    <name type="scientific">Candidatus Coatesbacteria bacterium RBG_13_66_14</name>
    <dbReference type="NCBI Taxonomy" id="1817816"/>
    <lineage>
        <taxon>Bacteria</taxon>
        <taxon>Candidatus Coatesiibacteriota</taxon>
    </lineage>
</organism>
<dbReference type="Gene3D" id="3.30.420.40">
    <property type="match status" value="1"/>
</dbReference>
<evidence type="ECO:0000313" key="3">
    <source>
        <dbReference type="Proteomes" id="UP000177187"/>
    </source>
</evidence>
<sequence length="217" mass="22954">MERLIALATATRRGGAALFENGEPVALREIAPPETGGARLLSAARGCLEEAGLTWENLTAVAVALGPGSFTGIRVGLATALGLVESLGLKLFGVGSLDCVARGARGELREQEIVCATLPAGTGLYYAQLFRDGEPLGGCGLVPADELGARCPAVAYIGADLDFLKNLANRILHHPDWVSPVHLGTLAWERLERNEADDPARIRPLYVKRPAARPTLR</sequence>
<comment type="caution">
    <text evidence="2">The sequence shown here is derived from an EMBL/GenBank/DDBJ whole genome shotgun (WGS) entry which is preliminary data.</text>
</comment>
<dbReference type="EMBL" id="MFAF01000018">
    <property type="protein sequence ID" value="OGD78960.1"/>
    <property type="molecule type" value="Genomic_DNA"/>
</dbReference>
<dbReference type="NCBIfam" id="TIGR03725">
    <property type="entry name" value="T6A_YeaZ"/>
    <property type="match status" value="1"/>
</dbReference>
<dbReference type="InterPro" id="IPR000905">
    <property type="entry name" value="Gcp-like_dom"/>
</dbReference>
<reference evidence="2 3" key="1">
    <citation type="journal article" date="2016" name="Nat. Commun.">
        <title>Thousands of microbial genomes shed light on interconnected biogeochemical processes in an aquifer system.</title>
        <authorList>
            <person name="Anantharaman K."/>
            <person name="Brown C.T."/>
            <person name="Hug L.A."/>
            <person name="Sharon I."/>
            <person name="Castelle C.J."/>
            <person name="Probst A.J."/>
            <person name="Thomas B.C."/>
            <person name="Singh A."/>
            <person name="Wilkins M.J."/>
            <person name="Karaoz U."/>
            <person name="Brodie E.L."/>
            <person name="Williams K.H."/>
            <person name="Hubbard S.S."/>
            <person name="Banfield J.F."/>
        </authorList>
    </citation>
    <scope>NUCLEOTIDE SEQUENCE [LARGE SCALE GENOMIC DNA]</scope>
</reference>
<dbReference type="InterPro" id="IPR043129">
    <property type="entry name" value="ATPase_NBD"/>
</dbReference>
<evidence type="ECO:0000313" key="2">
    <source>
        <dbReference type="EMBL" id="OGD78960.1"/>
    </source>
</evidence>
<evidence type="ECO:0000259" key="1">
    <source>
        <dbReference type="Pfam" id="PF00814"/>
    </source>
</evidence>
<gene>
    <name evidence="2" type="ORF">A2Y64_01385</name>
</gene>
<proteinExistence type="predicted"/>
<dbReference type="GO" id="GO:0002949">
    <property type="term" value="P:tRNA threonylcarbamoyladenosine modification"/>
    <property type="evidence" value="ECO:0007669"/>
    <property type="project" value="InterPro"/>
</dbReference>
<dbReference type="InterPro" id="IPR022496">
    <property type="entry name" value="T6A_TsaB"/>
</dbReference>
<keyword evidence="2" id="KW-0808">Transferase</keyword>
<dbReference type="Pfam" id="PF00814">
    <property type="entry name" value="TsaD"/>
    <property type="match status" value="1"/>
</dbReference>
<dbReference type="Proteomes" id="UP000177187">
    <property type="component" value="Unassembled WGS sequence"/>
</dbReference>
<name>A0A1F5FH97_9BACT</name>
<accession>A0A1F5FH97</accession>
<dbReference type="SUPFAM" id="SSF53067">
    <property type="entry name" value="Actin-like ATPase domain"/>
    <property type="match status" value="1"/>
</dbReference>
<dbReference type="GO" id="GO:0016740">
    <property type="term" value="F:transferase activity"/>
    <property type="evidence" value="ECO:0007669"/>
    <property type="project" value="UniProtKB-KW"/>
</dbReference>
<dbReference type="STRING" id="1817816.A2Y64_01385"/>
<feature type="domain" description="Gcp-like" evidence="1">
    <location>
        <begin position="39"/>
        <end position="128"/>
    </location>
</feature>
<dbReference type="AlphaFoldDB" id="A0A1F5FH97"/>
<protein>
    <submittedName>
        <fullName evidence="2">tRNA (Adenosine(37)-N6)-threonylcarbamoyltransferase complex dimerization subunit type 1 TsaB</fullName>
    </submittedName>
</protein>